<gene>
    <name evidence="7" type="ORF">OAory_01063130</name>
</gene>
<organism evidence="7 8">
    <name type="scientific">Aspergillus oryzae</name>
    <name type="common">Yellow koji mold</name>
    <dbReference type="NCBI Taxonomy" id="5062"/>
    <lineage>
        <taxon>Eukaryota</taxon>
        <taxon>Fungi</taxon>
        <taxon>Dikarya</taxon>
        <taxon>Ascomycota</taxon>
        <taxon>Pezizomycotina</taxon>
        <taxon>Eurotiomycetes</taxon>
        <taxon>Eurotiomycetidae</taxon>
        <taxon>Eurotiales</taxon>
        <taxon>Aspergillaceae</taxon>
        <taxon>Aspergillus</taxon>
        <taxon>Aspergillus subgen. Circumdati</taxon>
    </lineage>
</organism>
<dbReference type="GO" id="GO:0005743">
    <property type="term" value="C:mitochondrial inner membrane"/>
    <property type="evidence" value="ECO:0007669"/>
    <property type="project" value="TreeGrafter"/>
</dbReference>
<evidence type="ECO:0000256" key="2">
    <source>
        <dbReference type="ARBA" id="ARBA00009322"/>
    </source>
</evidence>
<dbReference type="PANTHER" id="PTHR36959">
    <property type="entry name" value="ALTERED INHERITANCE OF MITOCHONDRIA PROTEIN 24, MITOCHONDRIAL"/>
    <property type="match status" value="1"/>
</dbReference>
<dbReference type="SUPFAM" id="SSF51219">
    <property type="entry name" value="TRAP-like"/>
    <property type="match status" value="1"/>
</dbReference>
<reference evidence="7 8" key="1">
    <citation type="submission" date="2016-10" db="EMBL/GenBank/DDBJ databases">
        <title>Genome sequencing of Aspergillus oryzae BCC7051.</title>
        <authorList>
            <person name="Thammarongtham C."/>
            <person name="Vorapreeda T."/>
            <person name="Nookaew I."/>
            <person name="Srisuk T."/>
            <person name="Land M."/>
            <person name="Jeennor S."/>
            <person name="Laoteng K."/>
        </authorList>
    </citation>
    <scope>NUCLEOTIDE SEQUENCE [LARGE SCALE GENOMIC DNA]</scope>
    <source>
        <strain evidence="7 8">BCC7051</strain>
    </source>
</reference>
<dbReference type="Gene3D" id="3.60.160.10">
    <property type="entry name" value="Mitochondrial biogenesis AIM24"/>
    <property type="match status" value="1"/>
</dbReference>
<evidence type="ECO:0000256" key="5">
    <source>
        <dbReference type="ARBA" id="ARBA00023128"/>
    </source>
</evidence>
<comment type="subcellular location">
    <subcellularLocation>
        <location evidence="1 6">Mitochondrion</location>
    </subcellularLocation>
</comment>
<dbReference type="InterPro" id="IPR002838">
    <property type="entry name" value="AIM24"/>
</dbReference>
<name>A0A1S9DN48_ASPOZ</name>
<accession>A0A1S9DN48</accession>
<proteinExistence type="inferred from homology"/>
<evidence type="ECO:0000256" key="6">
    <source>
        <dbReference type="RuleBase" id="RU363045"/>
    </source>
</evidence>
<dbReference type="AlphaFoldDB" id="A0A1S9DN48"/>
<evidence type="ECO:0000256" key="1">
    <source>
        <dbReference type="ARBA" id="ARBA00004173"/>
    </source>
</evidence>
<evidence type="ECO:0000313" key="7">
    <source>
        <dbReference type="EMBL" id="OOO10505.1"/>
    </source>
</evidence>
<dbReference type="Proteomes" id="UP000190312">
    <property type="component" value="Unassembled WGS sequence"/>
</dbReference>
<evidence type="ECO:0000313" key="8">
    <source>
        <dbReference type="Proteomes" id="UP000190312"/>
    </source>
</evidence>
<dbReference type="InterPro" id="IPR016031">
    <property type="entry name" value="Trp_RNA-bd_attenuator-like_dom"/>
</dbReference>
<dbReference type="VEuPathDB" id="FungiDB:AO090003001566"/>
<dbReference type="GO" id="GO:0007007">
    <property type="term" value="P:inner mitochondrial membrane organization"/>
    <property type="evidence" value="ECO:0007669"/>
    <property type="project" value="TreeGrafter"/>
</dbReference>
<dbReference type="PANTHER" id="PTHR36959:SF2">
    <property type="entry name" value="ALTERED INHERITANCE OF MITOCHONDRIA PROTEIN 24, MITOCHONDRIAL"/>
    <property type="match status" value="1"/>
</dbReference>
<evidence type="ECO:0000256" key="4">
    <source>
        <dbReference type="ARBA" id="ARBA00022946"/>
    </source>
</evidence>
<keyword evidence="4" id="KW-0809">Transit peptide</keyword>
<comment type="caution">
    <text evidence="7">The sequence shown here is derived from an EMBL/GenBank/DDBJ whole genome shotgun (WGS) entry which is preliminary data.</text>
</comment>
<comment type="similarity">
    <text evidence="2 6">Belongs to the AIM24 family.</text>
</comment>
<dbReference type="InterPro" id="IPR036983">
    <property type="entry name" value="AIM24_sf"/>
</dbReference>
<keyword evidence="5 6" id="KW-0496">Mitochondrion</keyword>
<dbReference type="FunFam" id="3.60.160.10:FF:000001">
    <property type="entry name" value="Altered inheritance of mitochondria protein 24, mitochondrial"/>
    <property type="match status" value="1"/>
</dbReference>
<evidence type="ECO:0000256" key="3">
    <source>
        <dbReference type="ARBA" id="ARBA00013287"/>
    </source>
</evidence>
<sequence>MSQPLRRGVRAVSWTRVLPPRARQGQTRYLQIRAAAAEQPSSANGNNLPVVGTPSSAESADARFDVIGAPYSLLSVSLSASQNLFTRRGTLVVSTLSVLEPFRRAVVGVPFLYQKVSSASPVTALVSVRSPTTSFAVVHLDGSVDWMVAQRRALLAWTGRSLSIKPTINTSLSVSHWGSSEVTGRGLLALVGAGQLYQVEVKAGEQYIVHPSNVVAYTMTNNPPRPYRFKSTTLKFQVPGLKGWPSFIQDSKFIRDMSGSDTWKTAMNIFHKIRTWSRMTIWGDRLFLQFDGPATILIQTRGPRINEVLTSHEVNEIASAPRGLTIGPAKPAEEKKPSADEEYRKAAEEAVNAAPAPTRTVEQLEQEIRGSAQSIATLTKEGKVIFEKPGQQN</sequence>
<protein>
    <recommendedName>
        <fullName evidence="3 6">Altered inheritance of mitochondria protein 24, mitochondrial</fullName>
    </recommendedName>
</protein>
<dbReference type="EMBL" id="MKZY01000004">
    <property type="protein sequence ID" value="OOO10505.1"/>
    <property type="molecule type" value="Genomic_DNA"/>
</dbReference>
<dbReference type="OrthoDB" id="5295771at2759"/>
<dbReference type="eggNOG" id="ENOG502RXC5">
    <property type="taxonomic scope" value="Eukaryota"/>
</dbReference>
<dbReference type="Pfam" id="PF01987">
    <property type="entry name" value="AIM24"/>
    <property type="match status" value="1"/>
</dbReference>